<proteinExistence type="predicted"/>
<dbReference type="AlphaFoldDB" id="A0A3Q7FTH3"/>
<dbReference type="PaxDb" id="4081-Solyc03g116250.1.1"/>
<name>A0A3Q7FTH3_SOLLC</name>
<dbReference type="EnsemblPlants" id="Solyc03g116250.2.1">
    <property type="protein sequence ID" value="Solyc03g116250.2.1"/>
    <property type="gene ID" value="Solyc03g116250.2"/>
</dbReference>
<organism evidence="1">
    <name type="scientific">Solanum lycopersicum</name>
    <name type="common">Tomato</name>
    <name type="synonym">Lycopersicon esculentum</name>
    <dbReference type="NCBI Taxonomy" id="4081"/>
    <lineage>
        <taxon>Eukaryota</taxon>
        <taxon>Viridiplantae</taxon>
        <taxon>Streptophyta</taxon>
        <taxon>Embryophyta</taxon>
        <taxon>Tracheophyta</taxon>
        <taxon>Spermatophyta</taxon>
        <taxon>Magnoliopsida</taxon>
        <taxon>eudicotyledons</taxon>
        <taxon>Gunneridae</taxon>
        <taxon>Pentapetalae</taxon>
        <taxon>asterids</taxon>
        <taxon>lamiids</taxon>
        <taxon>Solanales</taxon>
        <taxon>Solanaceae</taxon>
        <taxon>Solanoideae</taxon>
        <taxon>Solaneae</taxon>
        <taxon>Solanum</taxon>
        <taxon>Solanum subgen. Lycopersicon</taxon>
    </lineage>
</organism>
<reference evidence="1" key="1">
    <citation type="journal article" date="2012" name="Nature">
        <title>The tomato genome sequence provides insights into fleshy fruit evolution.</title>
        <authorList>
            <consortium name="Tomato Genome Consortium"/>
        </authorList>
    </citation>
    <scope>NUCLEOTIDE SEQUENCE [LARGE SCALE GENOMIC DNA]</scope>
    <source>
        <strain evidence="1">cv. Heinz 1706</strain>
    </source>
</reference>
<dbReference type="Gramene" id="Solyc03g116250.2.1">
    <property type="protein sequence ID" value="Solyc03g116250.2.1"/>
    <property type="gene ID" value="Solyc03g116250.2"/>
</dbReference>
<dbReference type="Proteomes" id="UP000004994">
    <property type="component" value="Chromosome 3"/>
</dbReference>
<dbReference type="InParanoid" id="A0A3Q7FTH3"/>
<protein>
    <submittedName>
        <fullName evidence="1">Uncharacterized protein</fullName>
    </submittedName>
</protein>
<reference evidence="1" key="2">
    <citation type="submission" date="2019-01" db="UniProtKB">
        <authorList>
            <consortium name="EnsemblPlants"/>
        </authorList>
    </citation>
    <scope>IDENTIFICATION</scope>
    <source>
        <strain evidence="1">cv. Heinz 1706</strain>
    </source>
</reference>
<sequence>MFTARYHRDACVVVFSETIELNFFSGLASKWLL</sequence>
<accession>A0A3Q7FTH3</accession>
<evidence type="ECO:0000313" key="2">
    <source>
        <dbReference type="Proteomes" id="UP000004994"/>
    </source>
</evidence>
<keyword evidence="2" id="KW-1185">Reference proteome</keyword>
<evidence type="ECO:0000313" key="1">
    <source>
        <dbReference type="EnsemblPlants" id="Solyc03g116250.2.1"/>
    </source>
</evidence>